<evidence type="ECO:0000313" key="12">
    <source>
        <dbReference type="EMBL" id="PFH50375.1"/>
    </source>
</evidence>
<dbReference type="Proteomes" id="UP000242287">
    <property type="component" value="Unassembled WGS sequence"/>
</dbReference>
<dbReference type="InterPro" id="IPR029058">
    <property type="entry name" value="AB_hydrolase_fold"/>
</dbReference>
<keyword evidence="4" id="KW-0719">Serine esterase</keyword>
<evidence type="ECO:0000256" key="3">
    <source>
        <dbReference type="ARBA" id="ARBA00014923"/>
    </source>
</evidence>
<dbReference type="AlphaFoldDB" id="A0A2A9NHB4"/>
<gene>
    <name evidence="12" type="ORF">AMATHDRAFT_61200</name>
</gene>
<organism evidence="12 13">
    <name type="scientific">Amanita thiersii Skay4041</name>
    <dbReference type="NCBI Taxonomy" id="703135"/>
    <lineage>
        <taxon>Eukaryota</taxon>
        <taxon>Fungi</taxon>
        <taxon>Dikarya</taxon>
        <taxon>Basidiomycota</taxon>
        <taxon>Agaricomycotina</taxon>
        <taxon>Agaricomycetes</taxon>
        <taxon>Agaricomycetidae</taxon>
        <taxon>Agaricales</taxon>
        <taxon>Pluteineae</taxon>
        <taxon>Amanitaceae</taxon>
        <taxon>Amanita</taxon>
    </lineage>
</organism>
<keyword evidence="6" id="KW-0276">Fatty acid metabolism</keyword>
<comment type="function">
    <text evidence="7">Hydrolyzes fatty acids from S-acylated cysteine residues in proteins with a strong preference for palmitoylated G-alpha proteins over other acyl substrates. Mediates the deacylation of G-alpha proteins such as GPA1 in vivo, but has weak or no activity toward palmitoylated Ras proteins. Has weak lysophospholipase activity in vitro; however such activity may not exist in vivo.</text>
</comment>
<evidence type="ECO:0000256" key="8">
    <source>
        <dbReference type="ARBA" id="ARBA00031195"/>
    </source>
</evidence>
<feature type="transmembrane region" description="Helical" evidence="10">
    <location>
        <begin position="127"/>
        <end position="150"/>
    </location>
</feature>
<evidence type="ECO:0000256" key="4">
    <source>
        <dbReference type="ARBA" id="ARBA00022487"/>
    </source>
</evidence>
<dbReference type="Gene3D" id="3.40.50.1820">
    <property type="entry name" value="alpha/beta hydrolase"/>
    <property type="match status" value="1"/>
</dbReference>
<protein>
    <recommendedName>
        <fullName evidence="3">Acyl-protein thioesterase 1</fullName>
        <ecNumber evidence="2">3.1.2.22</ecNumber>
    </recommendedName>
    <alternativeName>
        <fullName evidence="8">Palmitoyl-protein hydrolase</fullName>
    </alternativeName>
</protein>
<dbReference type="STRING" id="703135.A0A2A9NHB4"/>
<comment type="catalytic activity">
    <reaction evidence="9">
        <text>S-hexadecanoyl-L-cysteinyl-[protein] + H2O = L-cysteinyl-[protein] + hexadecanoate + H(+)</text>
        <dbReference type="Rhea" id="RHEA:19233"/>
        <dbReference type="Rhea" id="RHEA-COMP:10131"/>
        <dbReference type="Rhea" id="RHEA-COMP:11032"/>
        <dbReference type="ChEBI" id="CHEBI:7896"/>
        <dbReference type="ChEBI" id="CHEBI:15377"/>
        <dbReference type="ChEBI" id="CHEBI:15378"/>
        <dbReference type="ChEBI" id="CHEBI:29950"/>
        <dbReference type="ChEBI" id="CHEBI:74151"/>
        <dbReference type="EC" id="3.1.2.22"/>
    </reaction>
</comment>
<evidence type="ECO:0000256" key="7">
    <source>
        <dbReference type="ARBA" id="ARBA00029392"/>
    </source>
</evidence>
<dbReference type="InterPro" id="IPR050565">
    <property type="entry name" value="LYPA1-2/EST-like"/>
</dbReference>
<dbReference type="PANTHER" id="PTHR10655">
    <property type="entry name" value="LYSOPHOSPHOLIPASE-RELATED"/>
    <property type="match status" value="1"/>
</dbReference>
<dbReference type="GO" id="GO:0005737">
    <property type="term" value="C:cytoplasm"/>
    <property type="evidence" value="ECO:0007669"/>
    <property type="project" value="TreeGrafter"/>
</dbReference>
<dbReference type="EMBL" id="KZ302005">
    <property type="protein sequence ID" value="PFH50375.1"/>
    <property type="molecule type" value="Genomic_DNA"/>
</dbReference>
<reference evidence="12 13" key="1">
    <citation type="submission" date="2014-02" db="EMBL/GenBank/DDBJ databases">
        <title>Transposable element dynamics among asymbiotic and ectomycorrhizal Amanita fungi.</title>
        <authorList>
            <consortium name="DOE Joint Genome Institute"/>
            <person name="Hess J."/>
            <person name="Skrede I."/>
            <person name="Wolfe B."/>
            <person name="LaButti K."/>
            <person name="Ohm R.A."/>
            <person name="Grigoriev I.V."/>
            <person name="Pringle A."/>
        </authorList>
    </citation>
    <scope>NUCLEOTIDE SEQUENCE [LARGE SCALE GENOMIC DNA]</scope>
    <source>
        <strain evidence="12 13">SKay4041</strain>
    </source>
</reference>
<evidence type="ECO:0000256" key="6">
    <source>
        <dbReference type="ARBA" id="ARBA00022832"/>
    </source>
</evidence>
<comment type="similarity">
    <text evidence="1">Belongs to the AB hydrolase superfamily. AB hydrolase 2 family.</text>
</comment>
<dbReference type="PANTHER" id="PTHR10655:SF17">
    <property type="entry name" value="LYSOPHOSPHOLIPASE-LIKE PROTEIN 1"/>
    <property type="match status" value="1"/>
</dbReference>
<dbReference type="EC" id="3.1.2.22" evidence="2"/>
<dbReference type="OrthoDB" id="2418081at2759"/>
<evidence type="ECO:0000256" key="5">
    <source>
        <dbReference type="ARBA" id="ARBA00022801"/>
    </source>
</evidence>
<keyword evidence="10" id="KW-1133">Transmembrane helix</keyword>
<keyword evidence="10" id="KW-0812">Transmembrane</keyword>
<sequence length="252" mass="27399">MSDKSYLKYNTVGPFYHRHTATIILLHGLGDSAQGMHVTANKLSLHPLLGHVKVILPSAPARSITGIGGKVMPSWFDCMSLDIANRLEDEPGLFKAAGWINDIIAAERRSGMPSNRIIVGGLSQGGALALLTGLITVEPLAGVFILSAYVPLRKKVKSISTNIATDIPIFWGHGKCDAQVNHDFAMASARQLTVDLGVRFQAKEKALVREELEKNGAHGIRFHSYATLGHWIAPEELDDLAVWIAHLLPDTK</sequence>
<dbReference type="Pfam" id="PF02230">
    <property type="entry name" value="Abhydrolase_2"/>
    <property type="match status" value="1"/>
</dbReference>
<keyword evidence="13" id="KW-1185">Reference proteome</keyword>
<dbReference type="SUPFAM" id="SSF53474">
    <property type="entry name" value="alpha/beta-Hydrolases"/>
    <property type="match status" value="1"/>
</dbReference>
<keyword evidence="6" id="KW-0443">Lipid metabolism</keyword>
<feature type="domain" description="Phospholipase/carboxylesterase/thioesterase" evidence="11">
    <location>
        <begin position="17"/>
        <end position="193"/>
    </location>
</feature>
<evidence type="ECO:0000256" key="9">
    <source>
        <dbReference type="ARBA" id="ARBA00047337"/>
    </source>
</evidence>
<dbReference type="GO" id="GO:0008474">
    <property type="term" value="F:palmitoyl-(protein) hydrolase activity"/>
    <property type="evidence" value="ECO:0007669"/>
    <property type="project" value="UniProtKB-EC"/>
</dbReference>
<evidence type="ECO:0000256" key="2">
    <source>
        <dbReference type="ARBA" id="ARBA00012423"/>
    </source>
</evidence>
<proteinExistence type="inferred from homology"/>
<evidence type="ECO:0000256" key="1">
    <source>
        <dbReference type="ARBA" id="ARBA00006499"/>
    </source>
</evidence>
<evidence type="ECO:0000313" key="13">
    <source>
        <dbReference type="Proteomes" id="UP000242287"/>
    </source>
</evidence>
<accession>A0A2A9NHB4</accession>
<keyword evidence="5" id="KW-0378">Hydrolase</keyword>
<dbReference type="GO" id="GO:0052689">
    <property type="term" value="F:carboxylic ester hydrolase activity"/>
    <property type="evidence" value="ECO:0007669"/>
    <property type="project" value="UniProtKB-KW"/>
</dbReference>
<name>A0A2A9NHB4_9AGAR</name>
<evidence type="ECO:0000259" key="11">
    <source>
        <dbReference type="Pfam" id="PF02230"/>
    </source>
</evidence>
<keyword evidence="10" id="KW-0472">Membrane</keyword>
<evidence type="ECO:0000256" key="10">
    <source>
        <dbReference type="SAM" id="Phobius"/>
    </source>
</evidence>
<dbReference type="InterPro" id="IPR003140">
    <property type="entry name" value="PLipase/COase/thioEstase"/>
</dbReference>
<dbReference type="GO" id="GO:0006631">
    <property type="term" value="P:fatty acid metabolic process"/>
    <property type="evidence" value="ECO:0007669"/>
    <property type="project" value="UniProtKB-KW"/>
</dbReference>